<organism evidence="2 3">
    <name type="scientific">Granulicella rosea</name>
    <dbReference type="NCBI Taxonomy" id="474952"/>
    <lineage>
        <taxon>Bacteria</taxon>
        <taxon>Pseudomonadati</taxon>
        <taxon>Acidobacteriota</taxon>
        <taxon>Terriglobia</taxon>
        <taxon>Terriglobales</taxon>
        <taxon>Acidobacteriaceae</taxon>
        <taxon>Granulicella</taxon>
    </lineage>
</organism>
<dbReference type="OrthoDB" id="110792at2"/>
<dbReference type="RefSeq" id="WP_089409818.1">
    <property type="nucleotide sequence ID" value="NZ_FZOU01000007.1"/>
</dbReference>
<keyword evidence="1" id="KW-0732">Signal</keyword>
<dbReference type="NCBIfam" id="TIGR03436">
    <property type="entry name" value="acidobact_VWFA"/>
    <property type="match status" value="1"/>
</dbReference>
<reference evidence="2 3" key="1">
    <citation type="submission" date="2017-06" db="EMBL/GenBank/DDBJ databases">
        <authorList>
            <person name="Kim H.J."/>
            <person name="Triplett B.A."/>
        </authorList>
    </citation>
    <scope>NUCLEOTIDE SEQUENCE [LARGE SCALE GENOMIC DNA]</scope>
    <source>
        <strain evidence="2 3">DSM 18704</strain>
    </source>
</reference>
<protein>
    <submittedName>
        <fullName evidence="2">VWFA-related domain-containing protein</fullName>
    </submittedName>
</protein>
<dbReference type="InterPro" id="IPR017802">
    <property type="entry name" value="VWFA-rel_acidobac-type"/>
</dbReference>
<evidence type="ECO:0000313" key="3">
    <source>
        <dbReference type="Proteomes" id="UP000198356"/>
    </source>
</evidence>
<dbReference type="EMBL" id="FZOU01000007">
    <property type="protein sequence ID" value="SNT32762.1"/>
    <property type="molecule type" value="Genomic_DNA"/>
</dbReference>
<dbReference type="AlphaFoldDB" id="A0A239LS43"/>
<gene>
    <name evidence="2" type="ORF">SAMN05421770_107211</name>
</gene>
<dbReference type="Proteomes" id="UP000198356">
    <property type="component" value="Unassembled WGS sequence"/>
</dbReference>
<sequence>MTRHPFLAVVAAALAVVLSRTAPAQDSEPYTLKVQSQIVVLDVVVTDKHGALVQNLTKDDFEVLENKLPQPIRTVEHTTPPPPSKAPVAIESTADLDRLEPNAPVSIIVLDEMNTRFEDEEFARYSLKRYLNGLGETLSQPAMLIAVNTDHLMVLRDYTTSRAALLSALEHHLAAFPWNLQSGARAGERFNAAFASLMEIAEATSGHAGHKNMVWIGRGFPSIDMQTLPPDFEDSLKDEIQTCTNLLRDARVTLYTVDPAGITVQPQAVDADGFELDPFGGQVNFNDMARATGGRTFHNRNDVDALIGDSIRDGSDFYTLSYTPSNIAADEKPFRSIRVVMKDKDLRATTRAGYYAQPPIAAALPANPLDPASAASSKSSRRLIFDLQLAGAGTMVYDGLPFTIARNADKPNNFELLLSPSKIAWKTDDAGKLTANIVLFVESFDRKGKLLQRTADTFHLNRPDGANDKEIRLSASIPTATPAARLRFVLRVEADGRMGANNFYLVDPATLDDPATGMNRKIKK</sequence>
<feature type="signal peptide" evidence="1">
    <location>
        <begin position="1"/>
        <end position="24"/>
    </location>
</feature>
<evidence type="ECO:0000313" key="2">
    <source>
        <dbReference type="EMBL" id="SNT32762.1"/>
    </source>
</evidence>
<feature type="chain" id="PRO_5012692533" evidence="1">
    <location>
        <begin position="25"/>
        <end position="524"/>
    </location>
</feature>
<evidence type="ECO:0000256" key="1">
    <source>
        <dbReference type="SAM" id="SignalP"/>
    </source>
</evidence>
<proteinExistence type="predicted"/>
<keyword evidence="3" id="KW-1185">Reference proteome</keyword>
<accession>A0A239LS43</accession>
<name>A0A239LS43_9BACT</name>